<dbReference type="PANTHER" id="PTHR37811:SF2">
    <property type="entry name" value="ABM DOMAIN-CONTAINING PROTEIN"/>
    <property type="match status" value="1"/>
</dbReference>
<dbReference type="InterPro" id="IPR007138">
    <property type="entry name" value="ABM_dom"/>
</dbReference>
<dbReference type="AlphaFoldDB" id="A0A1M5YR84"/>
<dbReference type="RefSeq" id="WP_079606657.1">
    <property type="nucleotide sequence ID" value="NZ_LT670817.1"/>
</dbReference>
<keyword evidence="2" id="KW-0503">Monooxygenase</keyword>
<protein>
    <submittedName>
        <fullName evidence="2">Heme-degrading monooxygenase HmoA</fullName>
    </submittedName>
</protein>
<evidence type="ECO:0000313" key="2">
    <source>
        <dbReference type="EMBL" id="SHI14576.1"/>
    </source>
</evidence>
<name>A0A1M5YR84_9BRAD</name>
<dbReference type="InterPro" id="IPR011008">
    <property type="entry name" value="Dimeric_a/b-barrel"/>
</dbReference>
<sequence length="228" mass="25990">MFSVIFEVQPRAEQWNAYLDKAKMLRPELEQIDGFVDNIRYRSLTREGLILSLSGWRDEKSLVRWRTKVRHHDAQAKGRSEILQNYHLRVGQVTKDNQLPPGHALCEQRLDETEVGEGTTITLINATRPKAWTETGNAADCAEFLGLNPDADGLVAWDVFDAVLTPGELILMISWRDNAAAEAFDNEFTVPDGFRARRVRVVRDYGMFDRREAPQYYPDAKGAVTIHS</sequence>
<evidence type="ECO:0000259" key="1">
    <source>
        <dbReference type="Pfam" id="PF03992"/>
    </source>
</evidence>
<dbReference type="InterPro" id="IPR052936">
    <property type="entry name" value="Jasmonate_Hydroxylase-like"/>
</dbReference>
<dbReference type="OrthoDB" id="9797060at2"/>
<dbReference type="PANTHER" id="PTHR37811">
    <property type="entry name" value="BLL5343 PROTEIN"/>
    <property type="match status" value="1"/>
</dbReference>
<gene>
    <name evidence="2" type="ORF">SAMN05443248_8675</name>
</gene>
<dbReference type="EMBL" id="LT670817">
    <property type="protein sequence ID" value="SHI14576.1"/>
    <property type="molecule type" value="Genomic_DNA"/>
</dbReference>
<evidence type="ECO:0000313" key="3">
    <source>
        <dbReference type="Proteomes" id="UP000189796"/>
    </source>
</evidence>
<organism evidence="2 3">
    <name type="scientific">Bradyrhizobium erythrophlei</name>
    <dbReference type="NCBI Taxonomy" id="1437360"/>
    <lineage>
        <taxon>Bacteria</taxon>
        <taxon>Pseudomonadati</taxon>
        <taxon>Pseudomonadota</taxon>
        <taxon>Alphaproteobacteria</taxon>
        <taxon>Hyphomicrobiales</taxon>
        <taxon>Nitrobacteraceae</taxon>
        <taxon>Bradyrhizobium</taxon>
    </lineage>
</organism>
<dbReference type="Pfam" id="PF03992">
    <property type="entry name" value="ABM"/>
    <property type="match status" value="1"/>
</dbReference>
<reference evidence="2 3" key="1">
    <citation type="submission" date="2016-11" db="EMBL/GenBank/DDBJ databases">
        <authorList>
            <person name="Jaros S."/>
            <person name="Januszkiewicz K."/>
            <person name="Wedrychowicz H."/>
        </authorList>
    </citation>
    <scope>NUCLEOTIDE SEQUENCE [LARGE SCALE GENOMIC DNA]</scope>
    <source>
        <strain evidence="2 3">GAS138</strain>
    </source>
</reference>
<dbReference type="Proteomes" id="UP000189796">
    <property type="component" value="Chromosome I"/>
</dbReference>
<proteinExistence type="predicted"/>
<dbReference type="SUPFAM" id="SSF54909">
    <property type="entry name" value="Dimeric alpha+beta barrel"/>
    <property type="match status" value="1"/>
</dbReference>
<keyword evidence="2" id="KW-0560">Oxidoreductase</keyword>
<feature type="domain" description="ABM" evidence="1">
    <location>
        <begin position="1"/>
        <end position="76"/>
    </location>
</feature>
<dbReference type="GO" id="GO:0004497">
    <property type="term" value="F:monooxygenase activity"/>
    <property type="evidence" value="ECO:0007669"/>
    <property type="project" value="UniProtKB-KW"/>
</dbReference>
<dbReference type="Gene3D" id="3.30.70.100">
    <property type="match status" value="1"/>
</dbReference>
<accession>A0A1M5YR84</accession>